<evidence type="ECO:0000256" key="9">
    <source>
        <dbReference type="ARBA" id="ARBA00023033"/>
    </source>
</evidence>
<evidence type="ECO:0000256" key="8">
    <source>
        <dbReference type="ARBA" id="ARBA00023004"/>
    </source>
</evidence>
<sequence length="87" mass="9243">MVEPYQSCSGMNFVYGQDRKDSPKGSKIGGVANTEIVVPIGTVHHSPGIWGEDASQFKPERFTDGVAKATNNNVAAFLAFGIALAMI</sequence>
<name>A0A6N2LLM6_SALVM</name>
<dbReference type="AlphaFoldDB" id="A0A6N2LLM6"/>
<gene>
    <name evidence="11" type="ORF">SVIM_LOCUS254600</name>
</gene>
<accession>A0A6N2LLM6</accession>
<keyword evidence="7" id="KW-0560">Oxidoreductase</keyword>
<dbReference type="Gene3D" id="1.10.630.10">
    <property type="entry name" value="Cytochrome P450"/>
    <property type="match status" value="1"/>
</dbReference>
<evidence type="ECO:0000256" key="2">
    <source>
        <dbReference type="ARBA" id="ARBA00010617"/>
    </source>
</evidence>
<evidence type="ECO:0000256" key="7">
    <source>
        <dbReference type="ARBA" id="ARBA00023002"/>
    </source>
</evidence>
<keyword evidence="8" id="KW-0408">Iron</keyword>
<evidence type="ECO:0000313" key="11">
    <source>
        <dbReference type="EMBL" id="VFU42444.1"/>
    </source>
</evidence>
<evidence type="ECO:0000256" key="10">
    <source>
        <dbReference type="ARBA" id="ARBA00023136"/>
    </source>
</evidence>
<evidence type="ECO:0000256" key="1">
    <source>
        <dbReference type="ARBA" id="ARBA00004167"/>
    </source>
</evidence>
<dbReference type="GO" id="GO:0004497">
    <property type="term" value="F:monooxygenase activity"/>
    <property type="evidence" value="ECO:0007669"/>
    <property type="project" value="UniProtKB-KW"/>
</dbReference>
<dbReference type="GO" id="GO:0016705">
    <property type="term" value="F:oxidoreductase activity, acting on paired donors, with incorporation or reduction of molecular oxygen"/>
    <property type="evidence" value="ECO:0007669"/>
    <property type="project" value="InterPro"/>
</dbReference>
<dbReference type="InterPro" id="IPR050665">
    <property type="entry name" value="Cytochrome_P450_Monooxygen"/>
</dbReference>
<organism evidence="11">
    <name type="scientific">Salix viminalis</name>
    <name type="common">Common osier</name>
    <name type="synonym">Basket willow</name>
    <dbReference type="NCBI Taxonomy" id="40686"/>
    <lineage>
        <taxon>Eukaryota</taxon>
        <taxon>Viridiplantae</taxon>
        <taxon>Streptophyta</taxon>
        <taxon>Embryophyta</taxon>
        <taxon>Tracheophyta</taxon>
        <taxon>Spermatophyta</taxon>
        <taxon>Magnoliopsida</taxon>
        <taxon>eudicotyledons</taxon>
        <taxon>Gunneridae</taxon>
        <taxon>Pentapetalae</taxon>
        <taxon>rosids</taxon>
        <taxon>fabids</taxon>
        <taxon>Malpighiales</taxon>
        <taxon>Salicaceae</taxon>
        <taxon>Saliceae</taxon>
        <taxon>Salix</taxon>
    </lineage>
</organism>
<dbReference type="InterPro" id="IPR001128">
    <property type="entry name" value="Cyt_P450"/>
</dbReference>
<dbReference type="GO" id="GO:0005506">
    <property type="term" value="F:iron ion binding"/>
    <property type="evidence" value="ECO:0007669"/>
    <property type="project" value="InterPro"/>
</dbReference>
<keyword evidence="6" id="KW-1133">Transmembrane helix</keyword>
<comment type="subcellular location">
    <subcellularLocation>
        <location evidence="1">Membrane</location>
        <topology evidence="1">Single-pass membrane protein</topology>
    </subcellularLocation>
</comment>
<keyword evidence="5" id="KW-0479">Metal-binding</keyword>
<dbReference type="EMBL" id="CAADRP010001580">
    <property type="protein sequence ID" value="VFU42444.1"/>
    <property type="molecule type" value="Genomic_DNA"/>
</dbReference>
<keyword evidence="4" id="KW-0812">Transmembrane</keyword>
<dbReference type="SUPFAM" id="SSF48264">
    <property type="entry name" value="Cytochrome P450"/>
    <property type="match status" value="1"/>
</dbReference>
<comment type="similarity">
    <text evidence="2">Belongs to the cytochrome P450 family.</text>
</comment>
<protein>
    <submittedName>
        <fullName evidence="11">Uncharacterized protein</fullName>
    </submittedName>
</protein>
<evidence type="ECO:0000256" key="6">
    <source>
        <dbReference type="ARBA" id="ARBA00022989"/>
    </source>
</evidence>
<evidence type="ECO:0000256" key="3">
    <source>
        <dbReference type="ARBA" id="ARBA00022617"/>
    </source>
</evidence>
<dbReference type="InterPro" id="IPR036396">
    <property type="entry name" value="Cyt_P450_sf"/>
</dbReference>
<dbReference type="PANTHER" id="PTHR24282">
    <property type="entry name" value="CYTOCHROME P450 FAMILY MEMBER"/>
    <property type="match status" value="1"/>
</dbReference>
<keyword evidence="3" id="KW-0349">Heme</keyword>
<proteinExistence type="inferred from homology"/>
<dbReference type="Pfam" id="PF00067">
    <property type="entry name" value="p450"/>
    <property type="match status" value="1"/>
</dbReference>
<reference evidence="11" key="1">
    <citation type="submission" date="2019-03" db="EMBL/GenBank/DDBJ databases">
        <authorList>
            <person name="Mank J."/>
            <person name="Almeida P."/>
        </authorList>
    </citation>
    <scope>NUCLEOTIDE SEQUENCE</scope>
    <source>
        <strain evidence="11">78183</strain>
    </source>
</reference>
<dbReference type="PANTHER" id="PTHR24282:SF270">
    <property type="entry name" value="CYTOCHROME P450 CYP749A22-LIKE"/>
    <property type="match status" value="1"/>
</dbReference>
<dbReference type="GO" id="GO:0020037">
    <property type="term" value="F:heme binding"/>
    <property type="evidence" value="ECO:0007669"/>
    <property type="project" value="InterPro"/>
</dbReference>
<dbReference type="GO" id="GO:0016020">
    <property type="term" value="C:membrane"/>
    <property type="evidence" value="ECO:0007669"/>
    <property type="project" value="UniProtKB-SubCell"/>
</dbReference>
<evidence type="ECO:0000256" key="4">
    <source>
        <dbReference type="ARBA" id="ARBA00022692"/>
    </source>
</evidence>
<keyword evidence="10" id="KW-0472">Membrane</keyword>
<evidence type="ECO:0000256" key="5">
    <source>
        <dbReference type="ARBA" id="ARBA00022723"/>
    </source>
</evidence>
<keyword evidence="9" id="KW-0503">Monooxygenase</keyword>